<feature type="non-terminal residue" evidence="3">
    <location>
        <position position="1"/>
    </location>
</feature>
<dbReference type="EMBL" id="JBHTIS010000378">
    <property type="protein sequence ID" value="MFD1045679.1"/>
    <property type="molecule type" value="Genomic_DNA"/>
</dbReference>
<sequence length="66" mass="7370">PAAVWHTVLSGPGVWIVLAAIALTTVVAWLLPHHRRSSPPTVMTGHTKRPRHRPEMRPRADHPPTF</sequence>
<name>A0ABW3M7T8_9PSEU</name>
<feature type="compositionally biased region" description="Basic and acidic residues" evidence="1">
    <location>
        <begin position="53"/>
        <end position="66"/>
    </location>
</feature>
<reference evidence="4" key="1">
    <citation type="journal article" date="2019" name="Int. J. Syst. Evol. Microbiol.">
        <title>The Global Catalogue of Microorganisms (GCM) 10K type strain sequencing project: providing services to taxonomists for standard genome sequencing and annotation.</title>
        <authorList>
            <consortium name="The Broad Institute Genomics Platform"/>
            <consortium name="The Broad Institute Genome Sequencing Center for Infectious Disease"/>
            <person name="Wu L."/>
            <person name="Ma J."/>
        </authorList>
    </citation>
    <scope>NUCLEOTIDE SEQUENCE [LARGE SCALE GENOMIC DNA]</scope>
    <source>
        <strain evidence="4">JCM 31486</strain>
    </source>
</reference>
<proteinExistence type="predicted"/>
<evidence type="ECO:0000256" key="2">
    <source>
        <dbReference type="SAM" id="Phobius"/>
    </source>
</evidence>
<keyword evidence="4" id="KW-1185">Reference proteome</keyword>
<evidence type="ECO:0000313" key="4">
    <source>
        <dbReference type="Proteomes" id="UP001597045"/>
    </source>
</evidence>
<organism evidence="3 4">
    <name type="scientific">Kibdelosporangium lantanae</name>
    <dbReference type="NCBI Taxonomy" id="1497396"/>
    <lineage>
        <taxon>Bacteria</taxon>
        <taxon>Bacillati</taxon>
        <taxon>Actinomycetota</taxon>
        <taxon>Actinomycetes</taxon>
        <taxon>Pseudonocardiales</taxon>
        <taxon>Pseudonocardiaceae</taxon>
        <taxon>Kibdelosporangium</taxon>
    </lineage>
</organism>
<feature type="transmembrane region" description="Helical" evidence="2">
    <location>
        <begin position="12"/>
        <end position="31"/>
    </location>
</feature>
<comment type="caution">
    <text evidence="3">The sequence shown here is derived from an EMBL/GenBank/DDBJ whole genome shotgun (WGS) entry which is preliminary data.</text>
</comment>
<accession>A0ABW3M7T8</accession>
<keyword evidence="2" id="KW-0472">Membrane</keyword>
<evidence type="ECO:0000256" key="1">
    <source>
        <dbReference type="SAM" id="MobiDB-lite"/>
    </source>
</evidence>
<evidence type="ECO:0000313" key="3">
    <source>
        <dbReference type="EMBL" id="MFD1045679.1"/>
    </source>
</evidence>
<dbReference type="Proteomes" id="UP001597045">
    <property type="component" value="Unassembled WGS sequence"/>
</dbReference>
<keyword evidence="2" id="KW-0812">Transmembrane</keyword>
<keyword evidence="2" id="KW-1133">Transmembrane helix</keyword>
<protein>
    <recommendedName>
        <fullName evidence="5">MFS transporter</fullName>
    </recommendedName>
</protein>
<evidence type="ECO:0008006" key="5">
    <source>
        <dbReference type="Google" id="ProtNLM"/>
    </source>
</evidence>
<gene>
    <name evidence="3" type="ORF">ACFQ1S_08915</name>
</gene>
<feature type="region of interest" description="Disordered" evidence="1">
    <location>
        <begin position="35"/>
        <end position="66"/>
    </location>
</feature>